<evidence type="ECO:0000256" key="1">
    <source>
        <dbReference type="ARBA" id="ARBA00023125"/>
    </source>
</evidence>
<dbReference type="SUPFAM" id="SSF46689">
    <property type="entry name" value="Homeodomain-like"/>
    <property type="match status" value="1"/>
</dbReference>
<name>A0A1P9WW56_9BACT</name>
<dbReference type="Pfam" id="PF00440">
    <property type="entry name" value="TetR_N"/>
    <property type="match status" value="1"/>
</dbReference>
<keyword evidence="5" id="KW-1185">Reference proteome</keyword>
<feature type="domain" description="HTH tetR-type" evidence="3">
    <location>
        <begin position="46"/>
        <end position="106"/>
    </location>
</feature>
<sequence>MNTVFDWPKVASLFPRCQSTEIGICLLLNKTAQLSMKKAPSDRRIDRTRKLLTDALIELVLEKGYEAVTVQDIIDRANVGRSTFYAHFENKEQLLFSGRGWLTEDLFDESGTSADQLTLGVNLSALFRHVVDNHRLAKAMLGKSSGELVINHIRESLTMQMRKALKVQVGGIAEVNANLTAQALASMLIGLLRSWLEQDMPISAQEVTDLAERLIKSSLAG</sequence>
<gene>
    <name evidence="4" type="ORF">AWR27_09850</name>
</gene>
<accession>A0A1P9WW56</accession>
<dbReference type="InterPro" id="IPR009057">
    <property type="entry name" value="Homeodomain-like_sf"/>
</dbReference>
<evidence type="ECO:0000313" key="5">
    <source>
        <dbReference type="Proteomes" id="UP000187941"/>
    </source>
</evidence>
<organism evidence="4 5">
    <name type="scientific">Spirosoma montaniterrae</name>
    <dbReference type="NCBI Taxonomy" id="1178516"/>
    <lineage>
        <taxon>Bacteria</taxon>
        <taxon>Pseudomonadati</taxon>
        <taxon>Bacteroidota</taxon>
        <taxon>Cytophagia</taxon>
        <taxon>Cytophagales</taxon>
        <taxon>Cytophagaceae</taxon>
        <taxon>Spirosoma</taxon>
    </lineage>
</organism>
<dbReference type="PANTHER" id="PTHR43479:SF7">
    <property type="entry name" value="TETR-FAMILY TRANSCRIPTIONAL REGULATOR"/>
    <property type="match status" value="1"/>
</dbReference>
<protein>
    <recommendedName>
        <fullName evidence="3">HTH tetR-type domain-containing protein</fullName>
    </recommendedName>
</protein>
<proteinExistence type="predicted"/>
<dbReference type="Pfam" id="PF14278">
    <property type="entry name" value="TetR_C_8"/>
    <property type="match status" value="1"/>
</dbReference>
<dbReference type="GO" id="GO:0003677">
    <property type="term" value="F:DNA binding"/>
    <property type="evidence" value="ECO:0007669"/>
    <property type="project" value="UniProtKB-UniRule"/>
</dbReference>
<dbReference type="PANTHER" id="PTHR43479">
    <property type="entry name" value="ACREF/ENVCD OPERON REPRESSOR-RELATED"/>
    <property type="match status" value="1"/>
</dbReference>
<dbReference type="PRINTS" id="PR00455">
    <property type="entry name" value="HTHTETR"/>
</dbReference>
<feature type="DNA-binding region" description="H-T-H motif" evidence="2">
    <location>
        <begin position="69"/>
        <end position="88"/>
    </location>
</feature>
<dbReference type="PROSITE" id="PS50977">
    <property type="entry name" value="HTH_TETR_2"/>
    <property type="match status" value="1"/>
</dbReference>
<dbReference type="AlphaFoldDB" id="A0A1P9WW56"/>
<dbReference type="InterPro" id="IPR039532">
    <property type="entry name" value="TetR_C_Firmicutes"/>
</dbReference>
<dbReference type="InterPro" id="IPR050624">
    <property type="entry name" value="HTH-type_Tx_Regulator"/>
</dbReference>
<evidence type="ECO:0000313" key="4">
    <source>
        <dbReference type="EMBL" id="AQG79601.1"/>
    </source>
</evidence>
<evidence type="ECO:0000256" key="2">
    <source>
        <dbReference type="PROSITE-ProRule" id="PRU00335"/>
    </source>
</evidence>
<reference evidence="4 5" key="1">
    <citation type="submission" date="2016-01" db="EMBL/GenBank/DDBJ databases">
        <authorList>
            <person name="Oliw E.H."/>
        </authorList>
    </citation>
    <scope>NUCLEOTIDE SEQUENCE [LARGE SCALE GENOMIC DNA]</scope>
    <source>
        <strain evidence="4 5">DY10</strain>
    </source>
</reference>
<dbReference type="Proteomes" id="UP000187941">
    <property type="component" value="Chromosome"/>
</dbReference>
<dbReference type="InterPro" id="IPR001647">
    <property type="entry name" value="HTH_TetR"/>
</dbReference>
<dbReference type="EMBL" id="CP014263">
    <property type="protein sequence ID" value="AQG79601.1"/>
    <property type="molecule type" value="Genomic_DNA"/>
</dbReference>
<evidence type="ECO:0000259" key="3">
    <source>
        <dbReference type="PROSITE" id="PS50977"/>
    </source>
</evidence>
<dbReference type="KEGG" id="smon:AWR27_09850"/>
<dbReference type="Gene3D" id="1.10.357.10">
    <property type="entry name" value="Tetracycline Repressor, domain 2"/>
    <property type="match status" value="1"/>
</dbReference>
<keyword evidence="1 2" id="KW-0238">DNA-binding</keyword>